<organism evidence="1 2">
    <name type="scientific">Liquorilactobacillus capillatus DSM 19910</name>
    <dbReference type="NCBI Taxonomy" id="1423731"/>
    <lineage>
        <taxon>Bacteria</taxon>
        <taxon>Bacillati</taxon>
        <taxon>Bacillota</taxon>
        <taxon>Bacilli</taxon>
        <taxon>Lactobacillales</taxon>
        <taxon>Lactobacillaceae</taxon>
        <taxon>Liquorilactobacillus</taxon>
    </lineage>
</organism>
<dbReference type="STRING" id="1423731.FC81_GL000742"/>
<dbReference type="EMBL" id="AZEF01000013">
    <property type="protein sequence ID" value="KRL02398.1"/>
    <property type="molecule type" value="Genomic_DNA"/>
</dbReference>
<accession>A0A0R1M366</accession>
<dbReference type="PATRIC" id="fig|1423731.3.peg.761"/>
<keyword evidence="2" id="KW-1185">Reference proteome</keyword>
<reference evidence="1 2" key="1">
    <citation type="journal article" date="2015" name="Genome Announc.">
        <title>Expanding the biotechnology potential of lactobacilli through comparative genomics of 213 strains and associated genera.</title>
        <authorList>
            <person name="Sun Z."/>
            <person name="Harris H.M."/>
            <person name="McCann A."/>
            <person name="Guo C."/>
            <person name="Argimon S."/>
            <person name="Zhang W."/>
            <person name="Yang X."/>
            <person name="Jeffery I.B."/>
            <person name="Cooney J.C."/>
            <person name="Kagawa T.F."/>
            <person name="Liu W."/>
            <person name="Song Y."/>
            <person name="Salvetti E."/>
            <person name="Wrobel A."/>
            <person name="Rasinkangas P."/>
            <person name="Parkhill J."/>
            <person name="Rea M.C."/>
            <person name="O'Sullivan O."/>
            <person name="Ritari J."/>
            <person name="Douillard F.P."/>
            <person name="Paul Ross R."/>
            <person name="Yang R."/>
            <person name="Briner A.E."/>
            <person name="Felis G.E."/>
            <person name="de Vos W.M."/>
            <person name="Barrangou R."/>
            <person name="Klaenhammer T.R."/>
            <person name="Caufield P.W."/>
            <person name="Cui Y."/>
            <person name="Zhang H."/>
            <person name="O'Toole P.W."/>
        </authorList>
    </citation>
    <scope>NUCLEOTIDE SEQUENCE [LARGE SCALE GENOMIC DNA]</scope>
    <source>
        <strain evidence="1 2">DSM 19910</strain>
    </source>
</reference>
<sequence length="105" mass="12266">MSEYIVRQYKKDNLQIIADFLIENSAYQVNESELTSQNIELSFKVKEIERFYLLFHGNKLIGTTRMFNYIYSAKQFQNGIYSGFLLLDPTERNSSAIKVLVDATH</sequence>
<dbReference type="RefSeq" id="WP_057742949.1">
    <property type="nucleotide sequence ID" value="NZ_AZEF01000013.1"/>
</dbReference>
<evidence type="ECO:0000313" key="1">
    <source>
        <dbReference type="EMBL" id="KRL02398.1"/>
    </source>
</evidence>
<proteinExistence type="predicted"/>
<dbReference type="Proteomes" id="UP000051621">
    <property type="component" value="Unassembled WGS sequence"/>
</dbReference>
<gene>
    <name evidence="1" type="ORF">FC81_GL000742</name>
</gene>
<comment type="caution">
    <text evidence="1">The sequence shown here is derived from an EMBL/GenBank/DDBJ whole genome shotgun (WGS) entry which is preliminary data.</text>
</comment>
<dbReference type="AlphaFoldDB" id="A0A0R1M366"/>
<protein>
    <recommendedName>
        <fullName evidence="3">N-acetyltransferase domain-containing protein</fullName>
    </recommendedName>
</protein>
<evidence type="ECO:0008006" key="3">
    <source>
        <dbReference type="Google" id="ProtNLM"/>
    </source>
</evidence>
<name>A0A0R1M366_9LACO</name>
<evidence type="ECO:0000313" key="2">
    <source>
        <dbReference type="Proteomes" id="UP000051621"/>
    </source>
</evidence>